<evidence type="ECO:0000313" key="1">
    <source>
        <dbReference type="EMBL" id="CAJ2651442.1"/>
    </source>
</evidence>
<protein>
    <submittedName>
        <fullName evidence="1">Uncharacterized protein</fullName>
    </submittedName>
</protein>
<reference evidence="1" key="1">
    <citation type="submission" date="2023-10" db="EMBL/GenBank/DDBJ databases">
        <authorList>
            <person name="Rodriguez Cubillos JULIANA M."/>
            <person name="De Vega J."/>
        </authorList>
    </citation>
    <scope>NUCLEOTIDE SEQUENCE</scope>
</reference>
<dbReference type="EMBL" id="CASHSV030000141">
    <property type="protein sequence ID" value="CAJ2651442.1"/>
    <property type="molecule type" value="Genomic_DNA"/>
</dbReference>
<name>A0ACB0K2A9_TRIPR</name>
<keyword evidence="2" id="KW-1185">Reference proteome</keyword>
<proteinExistence type="predicted"/>
<gene>
    <name evidence="1" type="ORF">MILVUS5_LOCUS19080</name>
</gene>
<accession>A0ACB0K2A9</accession>
<comment type="caution">
    <text evidence="1">The sequence shown here is derived from an EMBL/GenBank/DDBJ whole genome shotgun (WGS) entry which is preliminary data.</text>
</comment>
<sequence>MENLTVANQQENKTVQPTDIPKAIIENGNELDYENVEKFLYGDQAFFPPAADFMEKDQMETDQGFVQPFMMQPPFMPLDQFPFNYQPK</sequence>
<evidence type="ECO:0000313" key="2">
    <source>
        <dbReference type="Proteomes" id="UP001177021"/>
    </source>
</evidence>
<organism evidence="1 2">
    <name type="scientific">Trifolium pratense</name>
    <name type="common">Red clover</name>
    <dbReference type="NCBI Taxonomy" id="57577"/>
    <lineage>
        <taxon>Eukaryota</taxon>
        <taxon>Viridiplantae</taxon>
        <taxon>Streptophyta</taxon>
        <taxon>Embryophyta</taxon>
        <taxon>Tracheophyta</taxon>
        <taxon>Spermatophyta</taxon>
        <taxon>Magnoliopsida</taxon>
        <taxon>eudicotyledons</taxon>
        <taxon>Gunneridae</taxon>
        <taxon>Pentapetalae</taxon>
        <taxon>rosids</taxon>
        <taxon>fabids</taxon>
        <taxon>Fabales</taxon>
        <taxon>Fabaceae</taxon>
        <taxon>Papilionoideae</taxon>
        <taxon>50 kb inversion clade</taxon>
        <taxon>NPAAA clade</taxon>
        <taxon>Hologalegina</taxon>
        <taxon>IRL clade</taxon>
        <taxon>Trifolieae</taxon>
        <taxon>Trifolium</taxon>
    </lineage>
</organism>
<dbReference type="Proteomes" id="UP001177021">
    <property type="component" value="Unassembled WGS sequence"/>
</dbReference>